<accession>A0A6P8ICM1</accession>
<reference evidence="4" key="1">
    <citation type="submission" date="2025-08" db="UniProtKB">
        <authorList>
            <consortium name="RefSeq"/>
        </authorList>
    </citation>
    <scope>IDENTIFICATION</scope>
    <source>
        <tissue evidence="4">Tentacle</tissue>
    </source>
</reference>
<dbReference type="OrthoDB" id="5962257at2759"/>
<evidence type="ECO:0000313" key="3">
    <source>
        <dbReference type="Proteomes" id="UP000515163"/>
    </source>
</evidence>
<dbReference type="InParanoid" id="A0A6P8ICM1"/>
<evidence type="ECO:0000256" key="1">
    <source>
        <dbReference type="SAM" id="Coils"/>
    </source>
</evidence>
<feature type="coiled-coil region" evidence="1">
    <location>
        <begin position="196"/>
        <end position="251"/>
    </location>
</feature>
<dbReference type="RefSeq" id="XP_031565361.1">
    <property type="nucleotide sequence ID" value="XM_031709501.1"/>
</dbReference>
<dbReference type="AlphaFoldDB" id="A0A6P8ICM1"/>
<protein>
    <submittedName>
        <fullName evidence="4">Uncharacterized protein LOC116300603</fullName>
    </submittedName>
</protein>
<proteinExistence type="predicted"/>
<name>A0A6P8ICM1_ACTTE</name>
<keyword evidence="1" id="KW-0175">Coiled coil</keyword>
<keyword evidence="3" id="KW-1185">Reference proteome</keyword>
<evidence type="ECO:0000256" key="2">
    <source>
        <dbReference type="SAM" id="MobiDB-lite"/>
    </source>
</evidence>
<gene>
    <name evidence="4" type="primary">LOC116300603</name>
</gene>
<dbReference type="GeneID" id="116300603"/>
<dbReference type="KEGG" id="aten:116300603"/>
<feature type="region of interest" description="Disordered" evidence="2">
    <location>
        <begin position="1"/>
        <end position="77"/>
    </location>
</feature>
<evidence type="ECO:0000313" key="4">
    <source>
        <dbReference type="RefSeq" id="XP_031565361.1"/>
    </source>
</evidence>
<organism evidence="3 4">
    <name type="scientific">Actinia tenebrosa</name>
    <name type="common">Australian red waratah sea anemone</name>
    <dbReference type="NCBI Taxonomy" id="6105"/>
    <lineage>
        <taxon>Eukaryota</taxon>
        <taxon>Metazoa</taxon>
        <taxon>Cnidaria</taxon>
        <taxon>Anthozoa</taxon>
        <taxon>Hexacorallia</taxon>
        <taxon>Actiniaria</taxon>
        <taxon>Actiniidae</taxon>
        <taxon>Actinia</taxon>
    </lineage>
</organism>
<feature type="compositionally biased region" description="Basic and acidic residues" evidence="2">
    <location>
        <begin position="52"/>
        <end position="62"/>
    </location>
</feature>
<sequence length="293" mass="33826">MSNEESVPVPVQNDENQDEEGVDSRAKDELPSASQAPDGGLEAGVPKNPNENGEKEVAEPPRKKSKRSKASAKVAEKLPEIVPGDKYPFARRRGIRIFSDREIEVQDAEMTREYWRFWNQTAEELCSDRAYNDWGKRDLKLYIDAAWIIHKTYLQEVTERQLAESLKELMDKHGYSELPQKIKNQDQTITTSLSKLQDSTANLNQLNLELTKIRGKHMNIKQRPIDNCYVQDKKDEDLRQSNKQVSEYEKNLYEGMSEVKRHQDSLKKGLNRLQNMIIKAKLDRPIQEAATQI</sequence>
<dbReference type="Proteomes" id="UP000515163">
    <property type="component" value="Unplaced"/>
</dbReference>